<name>A0A8J2ZM61_9RHOB</name>
<protein>
    <submittedName>
        <fullName evidence="7">MBL fold hydrolase</fullName>
    </submittedName>
</protein>
<dbReference type="InterPro" id="IPR001279">
    <property type="entry name" value="Metallo-B-lactamas"/>
</dbReference>
<dbReference type="PANTHER" id="PTHR42978:SF6">
    <property type="entry name" value="QUORUM-QUENCHING LACTONASE YTNP-RELATED"/>
    <property type="match status" value="1"/>
</dbReference>
<keyword evidence="3 7" id="KW-0378">Hydrolase</keyword>
<dbReference type="InterPro" id="IPR006311">
    <property type="entry name" value="TAT_signal"/>
</dbReference>
<dbReference type="Pfam" id="PF00753">
    <property type="entry name" value="Lactamase_B"/>
    <property type="match status" value="1"/>
</dbReference>
<comment type="caution">
    <text evidence="7">The sequence shown here is derived from an EMBL/GenBank/DDBJ whole genome shotgun (WGS) entry which is preliminary data.</text>
</comment>
<dbReference type="Gene3D" id="3.60.15.10">
    <property type="entry name" value="Ribonuclease Z/Hydroxyacylglutathione hydrolase-like"/>
    <property type="match status" value="1"/>
</dbReference>
<feature type="chain" id="PRO_5035304397" evidence="5">
    <location>
        <begin position="32"/>
        <end position="310"/>
    </location>
</feature>
<keyword evidence="2" id="KW-0479">Metal-binding</keyword>
<dbReference type="PROSITE" id="PS51318">
    <property type="entry name" value="TAT"/>
    <property type="match status" value="1"/>
</dbReference>
<keyword evidence="5" id="KW-0732">Signal</keyword>
<feature type="domain" description="Metallo-beta-lactamase" evidence="6">
    <location>
        <begin position="97"/>
        <end position="282"/>
    </location>
</feature>
<dbReference type="SMART" id="SM00849">
    <property type="entry name" value="Lactamase_B"/>
    <property type="match status" value="1"/>
</dbReference>
<evidence type="ECO:0000313" key="8">
    <source>
        <dbReference type="Proteomes" id="UP000617145"/>
    </source>
</evidence>
<evidence type="ECO:0000256" key="3">
    <source>
        <dbReference type="ARBA" id="ARBA00022801"/>
    </source>
</evidence>
<proteinExistence type="inferred from homology"/>
<dbReference type="InterPro" id="IPR036866">
    <property type="entry name" value="RibonucZ/Hydroxyglut_hydro"/>
</dbReference>
<evidence type="ECO:0000259" key="6">
    <source>
        <dbReference type="SMART" id="SM00849"/>
    </source>
</evidence>
<dbReference type="GO" id="GO:0016787">
    <property type="term" value="F:hydrolase activity"/>
    <property type="evidence" value="ECO:0007669"/>
    <property type="project" value="UniProtKB-KW"/>
</dbReference>
<dbReference type="CDD" id="cd07720">
    <property type="entry name" value="OPHC2-like_MBL-fold"/>
    <property type="match status" value="1"/>
</dbReference>
<evidence type="ECO:0000256" key="2">
    <source>
        <dbReference type="ARBA" id="ARBA00022723"/>
    </source>
</evidence>
<dbReference type="Proteomes" id="UP000617145">
    <property type="component" value="Unassembled WGS sequence"/>
</dbReference>
<evidence type="ECO:0000256" key="5">
    <source>
        <dbReference type="SAM" id="SignalP"/>
    </source>
</evidence>
<reference evidence="7" key="2">
    <citation type="submission" date="2020-09" db="EMBL/GenBank/DDBJ databases">
        <authorList>
            <person name="Sun Q."/>
            <person name="Zhou Y."/>
        </authorList>
    </citation>
    <scope>NUCLEOTIDE SEQUENCE</scope>
    <source>
        <strain evidence="7">CGMCC 1.15762</strain>
    </source>
</reference>
<dbReference type="InterPro" id="IPR051013">
    <property type="entry name" value="MBL_superfamily_lactonases"/>
</dbReference>
<keyword evidence="8" id="KW-1185">Reference proteome</keyword>
<dbReference type="EMBL" id="BMJV01000006">
    <property type="protein sequence ID" value="GGG79941.1"/>
    <property type="molecule type" value="Genomic_DNA"/>
</dbReference>
<accession>A0A8J2ZM61</accession>
<keyword evidence="4" id="KW-0862">Zinc</keyword>
<evidence type="ECO:0000256" key="4">
    <source>
        <dbReference type="ARBA" id="ARBA00022833"/>
    </source>
</evidence>
<dbReference type="PANTHER" id="PTHR42978">
    <property type="entry name" value="QUORUM-QUENCHING LACTONASE YTNP-RELATED-RELATED"/>
    <property type="match status" value="1"/>
</dbReference>
<dbReference type="GO" id="GO:0046872">
    <property type="term" value="F:metal ion binding"/>
    <property type="evidence" value="ECO:0007669"/>
    <property type="project" value="UniProtKB-KW"/>
</dbReference>
<sequence length="310" mass="33048">MTTEKHISRRAALAGAATLPFAAAVAGTASAQSAEQQGQQVPKVNRVMVGGFEVTALMAGTATREDPHSIFGLNASDEEFAAASEAALIPTDKAQFFFTPTLVNTGEALILFDTGLAPDAIIAAVEAAGYAPEDVTHVVITHMHGDHVGGLTAGDGPTFANAQHVTGQVEYDYWSETGGDAFENKIAPLSDAFEFIADGDELTSGVTARMAPGHTPGHMCFMLESDGQRLMLIADLANHYIWSLQHPDWEVSFDTDKAQAVESRREVLTMLAEEQIPFIGYHMPFPAIGYAVADGDGFTYVPHSYQLMLG</sequence>
<gene>
    <name evidence="7" type="ORF">GCM10011415_31550</name>
</gene>
<organism evidence="7 8">
    <name type="scientific">Salipiger pallidus</name>
    <dbReference type="NCBI Taxonomy" id="1775170"/>
    <lineage>
        <taxon>Bacteria</taxon>
        <taxon>Pseudomonadati</taxon>
        <taxon>Pseudomonadota</taxon>
        <taxon>Alphaproteobacteria</taxon>
        <taxon>Rhodobacterales</taxon>
        <taxon>Roseobacteraceae</taxon>
        <taxon>Salipiger</taxon>
    </lineage>
</organism>
<reference evidence="7" key="1">
    <citation type="journal article" date="2014" name="Int. J. Syst. Evol. Microbiol.">
        <title>Complete genome sequence of Corynebacterium casei LMG S-19264T (=DSM 44701T), isolated from a smear-ripened cheese.</title>
        <authorList>
            <consortium name="US DOE Joint Genome Institute (JGI-PGF)"/>
            <person name="Walter F."/>
            <person name="Albersmeier A."/>
            <person name="Kalinowski J."/>
            <person name="Ruckert C."/>
        </authorList>
    </citation>
    <scope>NUCLEOTIDE SEQUENCE</scope>
    <source>
        <strain evidence="7">CGMCC 1.15762</strain>
    </source>
</reference>
<evidence type="ECO:0000256" key="1">
    <source>
        <dbReference type="ARBA" id="ARBA00007749"/>
    </source>
</evidence>
<dbReference type="RefSeq" id="WP_188791187.1">
    <property type="nucleotide sequence ID" value="NZ_BMJV01000006.1"/>
</dbReference>
<feature type="signal peptide" evidence="5">
    <location>
        <begin position="1"/>
        <end position="31"/>
    </location>
</feature>
<dbReference type="AlphaFoldDB" id="A0A8J2ZM61"/>
<dbReference type="SUPFAM" id="SSF56281">
    <property type="entry name" value="Metallo-hydrolase/oxidoreductase"/>
    <property type="match status" value="1"/>
</dbReference>
<comment type="similarity">
    <text evidence="1">Belongs to the metallo-beta-lactamase superfamily.</text>
</comment>
<evidence type="ECO:0000313" key="7">
    <source>
        <dbReference type="EMBL" id="GGG79941.1"/>
    </source>
</evidence>